<keyword evidence="5 6" id="KW-0067">ATP-binding</keyword>
<evidence type="ECO:0000313" key="8">
    <source>
        <dbReference type="EMBL" id="KAK3045603.1"/>
    </source>
</evidence>
<dbReference type="InterPro" id="IPR051175">
    <property type="entry name" value="CLK_kinases"/>
</dbReference>
<dbReference type="Gene3D" id="1.10.510.10">
    <property type="entry name" value="Transferase(Phosphotransferase) domain 1"/>
    <property type="match status" value="1"/>
</dbReference>
<feature type="domain" description="Protein kinase" evidence="7">
    <location>
        <begin position="32"/>
        <end position="291"/>
    </location>
</feature>
<dbReference type="SMART" id="SM00220">
    <property type="entry name" value="S_TKc"/>
    <property type="match status" value="1"/>
</dbReference>
<proteinExistence type="predicted"/>
<dbReference type="Gene3D" id="3.30.200.20">
    <property type="entry name" value="Phosphorylase Kinase, domain 1"/>
    <property type="match status" value="1"/>
</dbReference>
<sequence length="291" mass="33026">MSSSTFEEESIPSYDPEEFYPIHLGDRIKSRYQVIGKLGYGANSTVWFCRDVQSGKYVVAKVYLRTPVGWTNREKATYEHLATLTTKHPGRHNIRQALDVFDIVRSNGDVHVCLVHPPLQSTLFAFQRLGSTPRALPEELAKIAMKSLLEALDFLHTEAHVTHCGTENRIDCPLEITNVSPTDLKLSNIMLRVEDEGIFADYEREETLAPSVRKVITEERTIYASRPFRRPRAHAYGVPVLCDFGEARIGAPNAYAEIQPEIYKSPEILMQFEWGHAADIWNAACVFTERS</sequence>
<comment type="caution">
    <text evidence="8">The sequence shown here is derived from an EMBL/GenBank/DDBJ whole genome shotgun (WGS) entry which is preliminary data.</text>
</comment>
<dbReference type="GO" id="GO:0043484">
    <property type="term" value="P:regulation of RNA splicing"/>
    <property type="evidence" value="ECO:0007669"/>
    <property type="project" value="TreeGrafter"/>
</dbReference>
<keyword evidence="9" id="KW-1185">Reference proteome</keyword>
<evidence type="ECO:0000256" key="2">
    <source>
        <dbReference type="ARBA" id="ARBA00022679"/>
    </source>
</evidence>
<dbReference type="EMBL" id="JAWDJX010000187">
    <property type="protein sequence ID" value="KAK3045603.1"/>
    <property type="molecule type" value="Genomic_DNA"/>
</dbReference>
<accession>A0AAJ0G6I1</accession>
<keyword evidence="2" id="KW-0808">Transferase</keyword>
<protein>
    <recommendedName>
        <fullName evidence="7">Protein kinase domain-containing protein</fullName>
    </recommendedName>
</protein>
<keyword evidence="1" id="KW-0723">Serine/threonine-protein kinase</keyword>
<dbReference type="InterPro" id="IPR000719">
    <property type="entry name" value="Prot_kinase_dom"/>
</dbReference>
<dbReference type="GO" id="GO:0004674">
    <property type="term" value="F:protein serine/threonine kinase activity"/>
    <property type="evidence" value="ECO:0007669"/>
    <property type="project" value="UniProtKB-KW"/>
</dbReference>
<name>A0AAJ0G6I1_9PEZI</name>
<evidence type="ECO:0000256" key="5">
    <source>
        <dbReference type="ARBA" id="ARBA00022840"/>
    </source>
</evidence>
<evidence type="ECO:0000256" key="3">
    <source>
        <dbReference type="ARBA" id="ARBA00022741"/>
    </source>
</evidence>
<keyword evidence="3 6" id="KW-0547">Nucleotide-binding</keyword>
<dbReference type="PROSITE" id="PS00107">
    <property type="entry name" value="PROTEIN_KINASE_ATP"/>
    <property type="match status" value="1"/>
</dbReference>
<dbReference type="Proteomes" id="UP001271007">
    <property type="component" value="Unassembled WGS sequence"/>
</dbReference>
<dbReference type="PANTHER" id="PTHR45646">
    <property type="entry name" value="SERINE/THREONINE-PROTEIN KINASE DOA-RELATED"/>
    <property type="match status" value="1"/>
</dbReference>
<evidence type="ECO:0000313" key="9">
    <source>
        <dbReference type="Proteomes" id="UP001271007"/>
    </source>
</evidence>
<gene>
    <name evidence="8" type="ORF">LTR09_012832</name>
</gene>
<evidence type="ECO:0000256" key="4">
    <source>
        <dbReference type="ARBA" id="ARBA00022777"/>
    </source>
</evidence>
<evidence type="ECO:0000256" key="1">
    <source>
        <dbReference type="ARBA" id="ARBA00022527"/>
    </source>
</evidence>
<dbReference type="SUPFAM" id="SSF56112">
    <property type="entry name" value="Protein kinase-like (PK-like)"/>
    <property type="match status" value="1"/>
</dbReference>
<dbReference type="PROSITE" id="PS50011">
    <property type="entry name" value="PROTEIN_KINASE_DOM"/>
    <property type="match status" value="1"/>
</dbReference>
<organism evidence="8 9">
    <name type="scientific">Extremus antarcticus</name>
    <dbReference type="NCBI Taxonomy" id="702011"/>
    <lineage>
        <taxon>Eukaryota</taxon>
        <taxon>Fungi</taxon>
        <taxon>Dikarya</taxon>
        <taxon>Ascomycota</taxon>
        <taxon>Pezizomycotina</taxon>
        <taxon>Dothideomycetes</taxon>
        <taxon>Dothideomycetidae</taxon>
        <taxon>Mycosphaerellales</taxon>
        <taxon>Extremaceae</taxon>
        <taxon>Extremus</taxon>
    </lineage>
</organism>
<dbReference type="PANTHER" id="PTHR45646:SF11">
    <property type="entry name" value="SERINE_THREONINE-PROTEIN KINASE DOA"/>
    <property type="match status" value="1"/>
</dbReference>
<keyword evidence="4" id="KW-0418">Kinase</keyword>
<dbReference type="GO" id="GO:0005634">
    <property type="term" value="C:nucleus"/>
    <property type="evidence" value="ECO:0007669"/>
    <property type="project" value="TreeGrafter"/>
</dbReference>
<evidence type="ECO:0000256" key="6">
    <source>
        <dbReference type="PROSITE-ProRule" id="PRU10141"/>
    </source>
</evidence>
<dbReference type="GO" id="GO:0005524">
    <property type="term" value="F:ATP binding"/>
    <property type="evidence" value="ECO:0007669"/>
    <property type="project" value="UniProtKB-UniRule"/>
</dbReference>
<feature type="binding site" evidence="6">
    <location>
        <position position="61"/>
    </location>
    <ligand>
        <name>ATP</name>
        <dbReference type="ChEBI" id="CHEBI:30616"/>
    </ligand>
</feature>
<dbReference type="Pfam" id="PF00069">
    <property type="entry name" value="Pkinase"/>
    <property type="match status" value="1"/>
</dbReference>
<dbReference type="InterPro" id="IPR017441">
    <property type="entry name" value="Protein_kinase_ATP_BS"/>
</dbReference>
<reference evidence="8" key="1">
    <citation type="submission" date="2023-04" db="EMBL/GenBank/DDBJ databases">
        <title>Black Yeasts Isolated from many extreme environments.</title>
        <authorList>
            <person name="Coleine C."/>
            <person name="Stajich J.E."/>
            <person name="Selbmann L."/>
        </authorList>
    </citation>
    <scope>NUCLEOTIDE SEQUENCE</scope>
    <source>
        <strain evidence="8">CCFEE 5312</strain>
    </source>
</reference>
<dbReference type="InterPro" id="IPR011009">
    <property type="entry name" value="Kinase-like_dom_sf"/>
</dbReference>
<evidence type="ECO:0000259" key="7">
    <source>
        <dbReference type="PROSITE" id="PS50011"/>
    </source>
</evidence>
<dbReference type="AlphaFoldDB" id="A0AAJ0G6I1"/>